<dbReference type="Proteomes" id="UP001597052">
    <property type="component" value="Unassembled WGS sequence"/>
</dbReference>
<evidence type="ECO:0000313" key="8">
    <source>
        <dbReference type="Proteomes" id="UP001597052"/>
    </source>
</evidence>
<dbReference type="InterPro" id="IPR013149">
    <property type="entry name" value="ADH-like_C"/>
</dbReference>
<evidence type="ECO:0000256" key="4">
    <source>
        <dbReference type="RuleBase" id="RU361277"/>
    </source>
</evidence>
<dbReference type="GO" id="GO:0016616">
    <property type="term" value="F:oxidoreductase activity, acting on the CH-OH group of donors, NAD or NADP as acceptor"/>
    <property type="evidence" value="ECO:0007669"/>
    <property type="project" value="UniProtKB-ARBA"/>
</dbReference>
<feature type="domain" description="Alcohol dehydrogenase-like C-terminal" evidence="5">
    <location>
        <begin position="184"/>
        <end position="298"/>
    </location>
</feature>
<dbReference type="GO" id="GO:0051262">
    <property type="term" value="P:protein tetramerization"/>
    <property type="evidence" value="ECO:0007669"/>
    <property type="project" value="UniProtKB-ARBA"/>
</dbReference>
<dbReference type="GO" id="GO:0030554">
    <property type="term" value="F:adenyl nucleotide binding"/>
    <property type="evidence" value="ECO:0007669"/>
    <property type="project" value="UniProtKB-ARBA"/>
</dbReference>
<gene>
    <name evidence="7" type="ORF">ACFSBW_13870</name>
</gene>
<dbReference type="GO" id="GO:0044281">
    <property type="term" value="P:small molecule metabolic process"/>
    <property type="evidence" value="ECO:0007669"/>
    <property type="project" value="UniProtKB-ARBA"/>
</dbReference>
<dbReference type="GO" id="GO:0046872">
    <property type="term" value="F:metal ion binding"/>
    <property type="evidence" value="ECO:0007669"/>
    <property type="project" value="UniProtKB-KW"/>
</dbReference>
<dbReference type="Gene3D" id="3.40.50.720">
    <property type="entry name" value="NAD(P)-binding Rossmann-like Domain"/>
    <property type="match status" value="1"/>
</dbReference>
<dbReference type="InterPro" id="IPR013154">
    <property type="entry name" value="ADH-like_N"/>
</dbReference>
<protein>
    <submittedName>
        <fullName evidence="7">Zinc-binding dehydrogenase</fullName>
    </submittedName>
</protein>
<evidence type="ECO:0000256" key="3">
    <source>
        <dbReference type="ARBA" id="ARBA00023002"/>
    </source>
</evidence>
<dbReference type="Gene3D" id="3.90.180.10">
    <property type="entry name" value="Medium-chain alcohol dehydrogenases, catalytic domain"/>
    <property type="match status" value="1"/>
</dbReference>
<dbReference type="GO" id="GO:0043168">
    <property type="term" value="F:anion binding"/>
    <property type="evidence" value="ECO:0007669"/>
    <property type="project" value="UniProtKB-ARBA"/>
</dbReference>
<evidence type="ECO:0000259" key="6">
    <source>
        <dbReference type="Pfam" id="PF08240"/>
    </source>
</evidence>
<evidence type="ECO:0000256" key="2">
    <source>
        <dbReference type="ARBA" id="ARBA00022833"/>
    </source>
</evidence>
<organism evidence="7 8">
    <name type="scientific">Halohasta litorea</name>
    <dbReference type="NCBI Taxonomy" id="869891"/>
    <lineage>
        <taxon>Archaea</taxon>
        <taxon>Methanobacteriati</taxon>
        <taxon>Methanobacteriota</taxon>
        <taxon>Stenosarchaea group</taxon>
        <taxon>Halobacteria</taxon>
        <taxon>Halobacteriales</taxon>
        <taxon>Haloferacaceae</taxon>
        <taxon>Halohasta</taxon>
    </lineage>
</organism>
<comment type="caution">
    <text evidence="7">The sequence shown here is derived from an EMBL/GenBank/DDBJ whole genome shotgun (WGS) entry which is preliminary data.</text>
</comment>
<dbReference type="RefSeq" id="WP_256396513.1">
    <property type="nucleotide sequence ID" value="NZ_JANHDJ010000004.1"/>
</dbReference>
<reference evidence="7 8" key="1">
    <citation type="journal article" date="2019" name="Int. J. Syst. Evol. Microbiol.">
        <title>The Global Catalogue of Microorganisms (GCM) 10K type strain sequencing project: providing services to taxonomists for standard genome sequencing and annotation.</title>
        <authorList>
            <consortium name="The Broad Institute Genomics Platform"/>
            <consortium name="The Broad Institute Genome Sequencing Center for Infectious Disease"/>
            <person name="Wu L."/>
            <person name="Ma J."/>
        </authorList>
    </citation>
    <scope>NUCLEOTIDE SEQUENCE [LARGE SCALE GENOMIC DNA]</scope>
    <source>
        <strain evidence="7 8">CGMCC 1.10593</strain>
    </source>
</reference>
<dbReference type="PANTHER" id="PTHR43401">
    <property type="entry name" value="L-THREONINE 3-DEHYDROGENASE"/>
    <property type="match status" value="1"/>
</dbReference>
<accession>A0ABD6DCP3</accession>
<dbReference type="InterPro" id="IPR002328">
    <property type="entry name" value="ADH_Zn_CS"/>
</dbReference>
<dbReference type="EMBL" id="JBHUDM010000004">
    <property type="protein sequence ID" value="MFD1642959.1"/>
    <property type="molecule type" value="Genomic_DNA"/>
</dbReference>
<evidence type="ECO:0000256" key="1">
    <source>
        <dbReference type="ARBA" id="ARBA00022723"/>
    </source>
</evidence>
<keyword evidence="3" id="KW-0560">Oxidoreductase</keyword>
<name>A0ABD6DCP3_9EURY</name>
<keyword evidence="2 4" id="KW-0862">Zinc</keyword>
<sequence length="371" mass="38734">MRAVVCHDFGAWSVEDVDRPTPDANEVLLEIHRVQLSVTECALFQGESIAHAESVAARLAEGPARLFGHEFCGTVVERGENVDHLAVGDRVYAPGKIPCGECSYCESGFKRYCPSKTYIGYDIPGALAEYTALPAEALRPVADSLSDAEVAALQPLASSVLCVRDSGIQSGDIVAVIGTGVMGYQCAQLALAEGAERVFVTDVDPKKLDIAAERGLDPIDATGCDPVEEITAHTNGVGADVVFEAVGGDQSHATDGSDPIAQAMGAVKAGGTVVQVGYIIGDVTFSARAVRKKSVTWQNPVTGIAPTGPGRDTGDFAAELVASGRVSISEYVTHERSGLDSFAEAVDITANKADYGARGPAQIVVDSHTNL</sequence>
<dbReference type="AlphaFoldDB" id="A0ABD6DCP3"/>
<comment type="cofactor">
    <cofactor evidence="4">
        <name>Zn(2+)</name>
        <dbReference type="ChEBI" id="CHEBI:29105"/>
    </cofactor>
</comment>
<dbReference type="InterPro" id="IPR036291">
    <property type="entry name" value="NAD(P)-bd_dom_sf"/>
</dbReference>
<dbReference type="InterPro" id="IPR050129">
    <property type="entry name" value="Zn_alcohol_dh"/>
</dbReference>
<proteinExistence type="inferred from homology"/>
<evidence type="ECO:0000259" key="5">
    <source>
        <dbReference type="Pfam" id="PF00107"/>
    </source>
</evidence>
<dbReference type="PANTHER" id="PTHR43401:SF2">
    <property type="entry name" value="L-THREONINE 3-DEHYDROGENASE"/>
    <property type="match status" value="1"/>
</dbReference>
<dbReference type="InterPro" id="IPR011032">
    <property type="entry name" value="GroES-like_sf"/>
</dbReference>
<dbReference type="SUPFAM" id="SSF50129">
    <property type="entry name" value="GroES-like"/>
    <property type="match status" value="1"/>
</dbReference>
<evidence type="ECO:0000313" key="7">
    <source>
        <dbReference type="EMBL" id="MFD1642959.1"/>
    </source>
</evidence>
<keyword evidence="8" id="KW-1185">Reference proteome</keyword>
<dbReference type="SUPFAM" id="SSF51735">
    <property type="entry name" value="NAD(P)-binding Rossmann-fold domains"/>
    <property type="match status" value="1"/>
</dbReference>
<feature type="domain" description="Alcohol dehydrogenase-like N-terminal" evidence="6">
    <location>
        <begin position="24"/>
        <end position="141"/>
    </location>
</feature>
<keyword evidence="1 4" id="KW-0479">Metal-binding</keyword>
<dbReference type="Pfam" id="PF00107">
    <property type="entry name" value="ADH_zinc_N"/>
    <property type="match status" value="1"/>
</dbReference>
<comment type="similarity">
    <text evidence="4">Belongs to the zinc-containing alcohol dehydrogenase family.</text>
</comment>
<dbReference type="PROSITE" id="PS00059">
    <property type="entry name" value="ADH_ZINC"/>
    <property type="match status" value="1"/>
</dbReference>
<dbReference type="Pfam" id="PF08240">
    <property type="entry name" value="ADH_N"/>
    <property type="match status" value="1"/>
</dbReference>